<dbReference type="EMBL" id="JAXIOK010000024">
    <property type="protein sequence ID" value="KAK4741047.1"/>
    <property type="molecule type" value="Genomic_DNA"/>
</dbReference>
<organism evidence="2 3">
    <name type="scientific">Trapa incisa</name>
    <dbReference type="NCBI Taxonomy" id="236973"/>
    <lineage>
        <taxon>Eukaryota</taxon>
        <taxon>Viridiplantae</taxon>
        <taxon>Streptophyta</taxon>
        <taxon>Embryophyta</taxon>
        <taxon>Tracheophyta</taxon>
        <taxon>Spermatophyta</taxon>
        <taxon>Magnoliopsida</taxon>
        <taxon>eudicotyledons</taxon>
        <taxon>Gunneridae</taxon>
        <taxon>Pentapetalae</taxon>
        <taxon>rosids</taxon>
        <taxon>malvids</taxon>
        <taxon>Myrtales</taxon>
        <taxon>Lythraceae</taxon>
        <taxon>Trapa</taxon>
    </lineage>
</organism>
<dbReference type="AlphaFoldDB" id="A0AAN7GL53"/>
<gene>
    <name evidence="2" type="ORF">SAY87_024635</name>
</gene>
<evidence type="ECO:0000256" key="1">
    <source>
        <dbReference type="SAM" id="SignalP"/>
    </source>
</evidence>
<accession>A0AAN7GL53</accession>
<sequence>MGGSKVYSLALLLLCLVSLFLHQLYCGDSQVNVDLLPHVSLQNELYICFSLLFAGLFFSGKYQYGASDELPTVLLKCEVRDLPGHWRDAAEAYMQLLFGS</sequence>
<evidence type="ECO:0000313" key="3">
    <source>
        <dbReference type="Proteomes" id="UP001345219"/>
    </source>
</evidence>
<keyword evidence="1" id="KW-0732">Signal</keyword>
<protein>
    <submittedName>
        <fullName evidence="2">Uncharacterized protein</fullName>
    </submittedName>
</protein>
<comment type="caution">
    <text evidence="2">The sequence shown here is derived from an EMBL/GenBank/DDBJ whole genome shotgun (WGS) entry which is preliminary data.</text>
</comment>
<reference evidence="2 3" key="1">
    <citation type="journal article" date="2023" name="Hortic Res">
        <title>Pangenome of water caltrop reveals structural variations and asymmetric subgenome divergence after allopolyploidization.</title>
        <authorList>
            <person name="Zhang X."/>
            <person name="Chen Y."/>
            <person name="Wang L."/>
            <person name="Yuan Y."/>
            <person name="Fang M."/>
            <person name="Shi L."/>
            <person name="Lu R."/>
            <person name="Comes H.P."/>
            <person name="Ma Y."/>
            <person name="Chen Y."/>
            <person name="Huang G."/>
            <person name="Zhou Y."/>
            <person name="Zheng Z."/>
            <person name="Qiu Y."/>
        </authorList>
    </citation>
    <scope>NUCLEOTIDE SEQUENCE [LARGE SCALE GENOMIC DNA]</scope>
    <source>
        <tissue evidence="2">Roots</tissue>
    </source>
</reference>
<dbReference type="Proteomes" id="UP001345219">
    <property type="component" value="Chromosome 19"/>
</dbReference>
<name>A0AAN7GL53_9MYRT</name>
<keyword evidence="3" id="KW-1185">Reference proteome</keyword>
<proteinExistence type="predicted"/>
<feature type="signal peptide" evidence="1">
    <location>
        <begin position="1"/>
        <end position="26"/>
    </location>
</feature>
<evidence type="ECO:0000313" key="2">
    <source>
        <dbReference type="EMBL" id="KAK4741047.1"/>
    </source>
</evidence>
<feature type="chain" id="PRO_5042872637" evidence="1">
    <location>
        <begin position="27"/>
        <end position="100"/>
    </location>
</feature>